<evidence type="ECO:0000313" key="2">
    <source>
        <dbReference type="Proteomes" id="UP001044222"/>
    </source>
</evidence>
<keyword evidence="2" id="KW-1185">Reference proteome</keyword>
<sequence>MRIPWKGTWSPLKKAMLQVAIHKAPNECLQKAHVNERSGVYRSPWKVRTQFLRTQKN</sequence>
<accession>A0A9D3MSA3</accession>
<name>A0A9D3MSA3_ANGAN</name>
<dbReference type="AlphaFoldDB" id="A0A9D3MSA3"/>
<dbReference type="EMBL" id="JAFIRN010000002">
    <property type="protein sequence ID" value="KAG5854116.1"/>
    <property type="molecule type" value="Genomic_DNA"/>
</dbReference>
<organism evidence="1 2">
    <name type="scientific">Anguilla anguilla</name>
    <name type="common">European freshwater eel</name>
    <name type="synonym">Muraena anguilla</name>
    <dbReference type="NCBI Taxonomy" id="7936"/>
    <lineage>
        <taxon>Eukaryota</taxon>
        <taxon>Metazoa</taxon>
        <taxon>Chordata</taxon>
        <taxon>Craniata</taxon>
        <taxon>Vertebrata</taxon>
        <taxon>Euteleostomi</taxon>
        <taxon>Actinopterygii</taxon>
        <taxon>Neopterygii</taxon>
        <taxon>Teleostei</taxon>
        <taxon>Anguilliformes</taxon>
        <taxon>Anguillidae</taxon>
        <taxon>Anguilla</taxon>
    </lineage>
</organism>
<dbReference type="Proteomes" id="UP001044222">
    <property type="component" value="Unassembled WGS sequence"/>
</dbReference>
<protein>
    <submittedName>
        <fullName evidence="1">Uncharacterized protein</fullName>
    </submittedName>
</protein>
<comment type="caution">
    <text evidence="1">The sequence shown here is derived from an EMBL/GenBank/DDBJ whole genome shotgun (WGS) entry which is preliminary data.</text>
</comment>
<evidence type="ECO:0000313" key="1">
    <source>
        <dbReference type="EMBL" id="KAG5854116.1"/>
    </source>
</evidence>
<proteinExistence type="predicted"/>
<gene>
    <name evidence="1" type="ORF">ANANG_G00034130</name>
</gene>
<reference evidence="1" key="1">
    <citation type="submission" date="2021-01" db="EMBL/GenBank/DDBJ databases">
        <title>A chromosome-scale assembly of European eel, Anguilla anguilla.</title>
        <authorList>
            <person name="Henkel C."/>
            <person name="Jong-Raadsen S.A."/>
            <person name="Dufour S."/>
            <person name="Weltzien F.-A."/>
            <person name="Palstra A.P."/>
            <person name="Pelster B."/>
            <person name="Spaink H.P."/>
            <person name="Van Den Thillart G.E."/>
            <person name="Jansen H."/>
            <person name="Zahm M."/>
            <person name="Klopp C."/>
            <person name="Cedric C."/>
            <person name="Louis A."/>
            <person name="Berthelot C."/>
            <person name="Parey E."/>
            <person name="Roest Crollius H."/>
            <person name="Montfort J."/>
            <person name="Robinson-Rechavi M."/>
            <person name="Bucao C."/>
            <person name="Bouchez O."/>
            <person name="Gislard M."/>
            <person name="Lluch J."/>
            <person name="Milhes M."/>
            <person name="Lampietro C."/>
            <person name="Lopez Roques C."/>
            <person name="Donnadieu C."/>
            <person name="Braasch I."/>
            <person name="Desvignes T."/>
            <person name="Postlethwait J."/>
            <person name="Bobe J."/>
            <person name="Guiguen Y."/>
            <person name="Dirks R."/>
        </authorList>
    </citation>
    <scope>NUCLEOTIDE SEQUENCE</scope>
    <source>
        <strain evidence="1">Tag_6206</strain>
        <tissue evidence="1">Liver</tissue>
    </source>
</reference>